<keyword evidence="4" id="KW-1185">Reference proteome</keyword>
<keyword evidence="1" id="KW-0175">Coiled coil</keyword>
<feature type="coiled-coil region" evidence="1">
    <location>
        <begin position="328"/>
        <end position="355"/>
    </location>
</feature>
<organism evidence="3 4">
    <name type="scientific">Colletotrichum orchidophilum</name>
    <dbReference type="NCBI Taxonomy" id="1209926"/>
    <lineage>
        <taxon>Eukaryota</taxon>
        <taxon>Fungi</taxon>
        <taxon>Dikarya</taxon>
        <taxon>Ascomycota</taxon>
        <taxon>Pezizomycotina</taxon>
        <taxon>Sordariomycetes</taxon>
        <taxon>Hypocreomycetidae</taxon>
        <taxon>Glomerellales</taxon>
        <taxon>Glomerellaceae</taxon>
        <taxon>Colletotrichum</taxon>
    </lineage>
</organism>
<comment type="caution">
    <text evidence="3">The sequence shown here is derived from an EMBL/GenBank/DDBJ whole genome shotgun (WGS) entry which is preliminary data.</text>
</comment>
<feature type="region of interest" description="Disordered" evidence="2">
    <location>
        <begin position="1"/>
        <end position="163"/>
    </location>
</feature>
<proteinExistence type="predicted"/>
<feature type="compositionally biased region" description="Basic and acidic residues" evidence="2">
    <location>
        <begin position="80"/>
        <end position="96"/>
    </location>
</feature>
<dbReference type="AlphaFoldDB" id="A0A1G4BT58"/>
<evidence type="ECO:0000313" key="4">
    <source>
        <dbReference type="Proteomes" id="UP000176998"/>
    </source>
</evidence>
<feature type="compositionally biased region" description="Basic and acidic residues" evidence="2">
    <location>
        <begin position="23"/>
        <end position="40"/>
    </location>
</feature>
<evidence type="ECO:0000256" key="2">
    <source>
        <dbReference type="SAM" id="MobiDB-lite"/>
    </source>
</evidence>
<accession>A0A1G4BT58</accession>
<dbReference type="Proteomes" id="UP000176998">
    <property type="component" value="Unassembled WGS sequence"/>
</dbReference>
<dbReference type="EMBL" id="MJBS01000001">
    <property type="protein sequence ID" value="OHF04612.1"/>
    <property type="molecule type" value="Genomic_DNA"/>
</dbReference>
<evidence type="ECO:0000313" key="3">
    <source>
        <dbReference type="EMBL" id="OHF04612.1"/>
    </source>
</evidence>
<feature type="compositionally biased region" description="Polar residues" evidence="2">
    <location>
        <begin position="123"/>
        <end position="134"/>
    </location>
</feature>
<gene>
    <name evidence="3" type="ORF">CORC01_00083</name>
</gene>
<name>A0A1G4BT58_9PEZI</name>
<reference evidence="3 4" key="1">
    <citation type="submission" date="2016-09" db="EMBL/GenBank/DDBJ databases">
        <authorList>
            <person name="Capua I."/>
            <person name="De Benedictis P."/>
            <person name="Joannis T."/>
            <person name="Lombin L.H."/>
            <person name="Cattoli G."/>
        </authorList>
    </citation>
    <scope>NUCLEOTIDE SEQUENCE [LARGE SCALE GENOMIC DNA]</scope>
    <source>
        <strain evidence="3 4">IMI 309357</strain>
    </source>
</reference>
<feature type="compositionally biased region" description="Acidic residues" evidence="2">
    <location>
        <begin position="68"/>
        <end position="79"/>
    </location>
</feature>
<dbReference type="GeneID" id="34553251"/>
<protein>
    <submittedName>
        <fullName evidence="3">Uncharacterized protein</fullName>
    </submittedName>
</protein>
<sequence length="405" mass="44955">MSTSPSIRKAEQPIPWNRATARSLDDGAYRENRSSGHAEEQVSQYTNENLGVASDEDDEGSHSSFSASEDDDWTEPEEQDSTRFERPLRWIKRNEFPTKMQTGMGTNSGSMSTSAGTGSGQSVSEDSSYQSLSLLASGPTRSKRRRLPGEDGNSDNEDGGNGKRTLKVHLATAEFPRFAYYDLRAVLPVHYPAALHLGHRTTPAEPETCPAHQETDMDILDITQQSQFAENDGNFAIGEMTSSGVTSGNADFDADVEHLWSEASHFNNHDAAPGLESRPGGPFGLSDFAQERYPQMETIQPNESGLLFTEDFPDLVDDSRFAAREVINSELQRILKDLRQELQRQRRKNDRLQSICSSLSGHVDDLSQLHEDFVMDLARQPADADKVHRLGAQVSRFRETLEAAT</sequence>
<evidence type="ECO:0000256" key="1">
    <source>
        <dbReference type="SAM" id="Coils"/>
    </source>
</evidence>
<dbReference type="RefSeq" id="XP_022481746.1">
    <property type="nucleotide sequence ID" value="XM_022611741.1"/>
</dbReference>
<feature type="compositionally biased region" description="Low complexity" evidence="2">
    <location>
        <begin position="100"/>
        <end position="122"/>
    </location>
</feature>